<dbReference type="RefSeq" id="WP_272736641.1">
    <property type="nucleotide sequence ID" value="NZ_CP116942.1"/>
</dbReference>
<evidence type="ECO:0000256" key="1">
    <source>
        <dbReference type="SAM" id="Phobius"/>
    </source>
</evidence>
<keyword evidence="1" id="KW-0472">Membrane</keyword>
<feature type="transmembrane region" description="Helical" evidence="1">
    <location>
        <begin position="211"/>
        <end position="231"/>
    </location>
</feature>
<keyword evidence="4" id="KW-1185">Reference proteome</keyword>
<feature type="transmembrane region" description="Helical" evidence="1">
    <location>
        <begin position="302"/>
        <end position="320"/>
    </location>
</feature>
<proteinExistence type="predicted"/>
<evidence type="ECO:0000313" key="4">
    <source>
        <dbReference type="Proteomes" id="UP001216390"/>
    </source>
</evidence>
<keyword evidence="1" id="KW-0812">Transmembrane</keyword>
<keyword evidence="1" id="KW-1133">Transmembrane helix</keyword>
<sequence>MALRCPRPLLPALLLGALVVLGPALPAAADPPGPTDYRSEVTSVEPPAPGVEVEVVGGDGFLQVEVDEGHTLEVPGYSGEPYIRVQDDGTVQENQASAATFLNQSRQGTDLDRSFDPDAEPVWQTVATDGRWAWHDHRIHYMGQGTPAGARTAEGVAWEVPMAVDGTDVVVSGDYRLLGSPSPLPWLLGAAVLAALVVLGARVVDPVTAGGLAVLVAGVVGVAAGVAQRAADPPGATTSPLVVVLPAVALVAGVLAVMQRGRVLRAVAVLAGAATAGGWAALRLPVLWSAVLPTTLPAGADRAATAVALGAAVGAAVVAVRSGALAPPVPEDPPTGPDVVTP</sequence>
<evidence type="ECO:0000256" key="2">
    <source>
        <dbReference type="SAM" id="SignalP"/>
    </source>
</evidence>
<feature type="chain" id="PRO_5042157342" description="DUF2207 domain-containing protein" evidence="2">
    <location>
        <begin position="30"/>
        <end position="342"/>
    </location>
</feature>
<feature type="transmembrane region" description="Helical" evidence="1">
    <location>
        <begin position="263"/>
        <end position="282"/>
    </location>
</feature>
<gene>
    <name evidence="3" type="ORF">PO878_00070</name>
</gene>
<dbReference type="AlphaFoldDB" id="A0AAF0BW78"/>
<protein>
    <recommendedName>
        <fullName evidence="5">DUF2207 domain-containing protein</fullName>
    </recommendedName>
</protein>
<feature type="signal peptide" evidence="2">
    <location>
        <begin position="1"/>
        <end position="29"/>
    </location>
</feature>
<accession>A0AAF0BW78</accession>
<organism evidence="3 4">
    <name type="scientific">Iamia majanohamensis</name>
    <dbReference type="NCBI Taxonomy" id="467976"/>
    <lineage>
        <taxon>Bacteria</taxon>
        <taxon>Bacillati</taxon>
        <taxon>Actinomycetota</taxon>
        <taxon>Acidimicrobiia</taxon>
        <taxon>Acidimicrobiales</taxon>
        <taxon>Iamiaceae</taxon>
        <taxon>Iamia</taxon>
    </lineage>
</organism>
<feature type="transmembrane region" description="Helical" evidence="1">
    <location>
        <begin position="237"/>
        <end position="256"/>
    </location>
</feature>
<evidence type="ECO:0000313" key="3">
    <source>
        <dbReference type="EMBL" id="WCO67119.1"/>
    </source>
</evidence>
<name>A0AAF0BW78_9ACTN</name>
<dbReference type="KEGG" id="ima:PO878_00070"/>
<feature type="transmembrane region" description="Helical" evidence="1">
    <location>
        <begin position="184"/>
        <end position="204"/>
    </location>
</feature>
<keyword evidence="2" id="KW-0732">Signal</keyword>
<evidence type="ECO:0008006" key="5">
    <source>
        <dbReference type="Google" id="ProtNLM"/>
    </source>
</evidence>
<reference evidence="3" key="1">
    <citation type="submission" date="2023-01" db="EMBL/GenBank/DDBJ databases">
        <title>The diversity of Class Acidimicrobiia in South China Sea sediment environments and the proposal of Iamia marina sp. nov., a novel species of the genus Iamia.</title>
        <authorList>
            <person name="He Y."/>
            <person name="Tian X."/>
        </authorList>
    </citation>
    <scope>NUCLEOTIDE SEQUENCE</scope>
    <source>
        <strain evidence="3">DSM 19957</strain>
    </source>
</reference>
<dbReference type="EMBL" id="CP116942">
    <property type="protein sequence ID" value="WCO67119.1"/>
    <property type="molecule type" value="Genomic_DNA"/>
</dbReference>
<dbReference type="Proteomes" id="UP001216390">
    <property type="component" value="Chromosome"/>
</dbReference>